<dbReference type="EMBL" id="SMJU01000004">
    <property type="protein sequence ID" value="TDB66836.1"/>
    <property type="molecule type" value="Genomic_DNA"/>
</dbReference>
<evidence type="ECO:0000313" key="2">
    <source>
        <dbReference type="EMBL" id="TDB66836.1"/>
    </source>
</evidence>
<dbReference type="RefSeq" id="WP_132115880.1">
    <property type="nucleotide sequence ID" value="NZ_SMJU01000004.1"/>
</dbReference>
<organism evidence="2 3">
    <name type="scientific">Arundinibacter roseus</name>
    <dbReference type="NCBI Taxonomy" id="2070510"/>
    <lineage>
        <taxon>Bacteria</taxon>
        <taxon>Pseudomonadati</taxon>
        <taxon>Bacteroidota</taxon>
        <taxon>Cytophagia</taxon>
        <taxon>Cytophagales</taxon>
        <taxon>Spirosomataceae</taxon>
        <taxon>Arundinibacter</taxon>
    </lineage>
</organism>
<gene>
    <name evidence="2" type="ORF">EZE20_06840</name>
    <name evidence="1" type="ORF">EZE20_21630</name>
</gene>
<sequence length="148" mass="16863">MQLEIPVKPHVKTFLEHPINLGPGPSDIRKDHWLGEILLAVLSFHPLDRNDLGVDYMPAQVSKYSTIVINPTFKINYQLVTDGHLARIGMGLEAWFKMAMVFYVQGRMTLLLSEQGAVRKFYEEYGISSEDYDLDAAFKVAQRARAHL</sequence>
<name>A0A4R4KJ47_9BACT</name>
<dbReference type="AlphaFoldDB" id="A0A4R4KJ47"/>
<comment type="caution">
    <text evidence="2">The sequence shown here is derived from an EMBL/GenBank/DDBJ whole genome shotgun (WGS) entry which is preliminary data.</text>
</comment>
<protein>
    <submittedName>
        <fullName evidence="2">Uncharacterized protein</fullName>
    </submittedName>
</protein>
<keyword evidence="3" id="KW-1185">Reference proteome</keyword>
<accession>A0A4R4KJ47</accession>
<evidence type="ECO:0000313" key="1">
    <source>
        <dbReference type="EMBL" id="TDB60075.1"/>
    </source>
</evidence>
<dbReference type="OrthoDB" id="948735at2"/>
<dbReference type="EMBL" id="SMJU01000018">
    <property type="protein sequence ID" value="TDB60075.1"/>
    <property type="molecule type" value="Genomic_DNA"/>
</dbReference>
<evidence type="ECO:0000313" key="3">
    <source>
        <dbReference type="Proteomes" id="UP000295706"/>
    </source>
</evidence>
<dbReference type="Proteomes" id="UP000295706">
    <property type="component" value="Unassembled WGS sequence"/>
</dbReference>
<proteinExistence type="predicted"/>
<reference evidence="2 3" key="1">
    <citation type="submission" date="2019-02" db="EMBL/GenBank/DDBJ databases">
        <title>Arundinibacter roseus gen. nov., sp. nov., a new member of the family Cytophagaceae.</title>
        <authorList>
            <person name="Szuroczki S."/>
            <person name="Khayer B."/>
            <person name="Sproer C."/>
            <person name="Toumi M."/>
            <person name="Szabo A."/>
            <person name="Felfoldi T."/>
            <person name="Schumann P."/>
            <person name="Toth E."/>
        </authorList>
    </citation>
    <scope>NUCLEOTIDE SEQUENCE [LARGE SCALE GENOMIC DNA]</scope>
    <source>
        <strain evidence="2 3">DMA-k-7a</strain>
    </source>
</reference>